<proteinExistence type="predicted"/>
<evidence type="ECO:0000313" key="3">
    <source>
        <dbReference type="Proteomes" id="UP001322277"/>
    </source>
</evidence>
<organism evidence="2 3">
    <name type="scientific">Colletotrichum destructivum</name>
    <dbReference type="NCBI Taxonomy" id="34406"/>
    <lineage>
        <taxon>Eukaryota</taxon>
        <taxon>Fungi</taxon>
        <taxon>Dikarya</taxon>
        <taxon>Ascomycota</taxon>
        <taxon>Pezizomycotina</taxon>
        <taxon>Sordariomycetes</taxon>
        <taxon>Hypocreomycetidae</taxon>
        <taxon>Glomerellales</taxon>
        <taxon>Glomerellaceae</taxon>
        <taxon>Colletotrichum</taxon>
        <taxon>Colletotrichum destructivum species complex</taxon>
    </lineage>
</organism>
<keyword evidence="3" id="KW-1185">Reference proteome</keyword>
<dbReference type="RefSeq" id="XP_062781893.1">
    <property type="nucleotide sequence ID" value="XM_062925842.1"/>
</dbReference>
<feature type="compositionally biased region" description="Polar residues" evidence="1">
    <location>
        <begin position="104"/>
        <end position="113"/>
    </location>
</feature>
<protein>
    <submittedName>
        <fullName evidence="2">Uncharacterized protein</fullName>
    </submittedName>
</protein>
<reference evidence="3" key="1">
    <citation type="journal article" date="2023" name="bioRxiv">
        <title>Complete genome of the Medicago anthracnose fungus, Colletotrichum destructivum, reveals a mini-chromosome-like region within a core chromosome.</title>
        <authorList>
            <person name="Lapalu N."/>
            <person name="Simon A."/>
            <person name="Lu A."/>
            <person name="Plaumann P.-L."/>
            <person name="Amselem J."/>
            <person name="Pigne S."/>
            <person name="Auger A."/>
            <person name="Koch C."/>
            <person name="Dallery J.-F."/>
            <person name="O'Connell R.J."/>
        </authorList>
    </citation>
    <scope>NUCLEOTIDE SEQUENCE [LARGE SCALE GENOMIC DNA]</scope>
    <source>
        <strain evidence="3">CBS 520.97</strain>
    </source>
</reference>
<evidence type="ECO:0000256" key="1">
    <source>
        <dbReference type="SAM" id="MobiDB-lite"/>
    </source>
</evidence>
<dbReference type="Proteomes" id="UP001322277">
    <property type="component" value="Chromosome 6"/>
</dbReference>
<dbReference type="AlphaFoldDB" id="A0AAX4IP84"/>
<accession>A0AAX4IP84</accession>
<feature type="region of interest" description="Disordered" evidence="1">
    <location>
        <begin position="101"/>
        <end position="127"/>
    </location>
</feature>
<name>A0AAX4IP84_9PEZI</name>
<dbReference type="EMBL" id="CP137310">
    <property type="protein sequence ID" value="WQF84669.1"/>
    <property type="molecule type" value="Genomic_DNA"/>
</dbReference>
<sequence>MQLGAALHREPRAPSYIRTPEIAHWAGETSLWHLQAFLWALHIMIHHSSIVDSLTRRELAPGVPCSSGPSHVSRYEVCEAALTIQSRSQALFAPLPAYARRTPHASSKSSTRQSRVETSRTRHQPGLLPAPLHRIDTLLCGLRRQCFNIPRPDSESGPRWTLPVPPVCRSEPHRRAVSLQDACTTHIQRSVAALVGAPPPSL</sequence>
<gene>
    <name evidence="2" type="ORF">CDEST_09683</name>
</gene>
<dbReference type="KEGG" id="cdet:87946186"/>
<dbReference type="GeneID" id="87946186"/>
<evidence type="ECO:0000313" key="2">
    <source>
        <dbReference type="EMBL" id="WQF84669.1"/>
    </source>
</evidence>